<sequence>MSVASEKPIRLAVLGGSCTGKTSFISRLTVDIVREAHYPTRKQNNWLFTFNPTDPLARAILDEKAHERYYYSDEHAVPEPVFRTPSITDHVLLSPPVYQSFIQNYQMVKHALAVGQRLADQRTLLKSDNQYYQYKNEDVGHGPDSCSRRTARLQERTRRRGAVDRCLPSNYTPPRYSSISIDIIDTPAYDPDMVIPFLEVSLFSNLDKSILRGLADHPRKPVSTQSLLVASGASELNGKVDGYIFVYSALPELNYAEPPSYDSLNRVSGGVGQAPAQGQAVEYKRTSAQDGGFSLLSSIRACFLDAWTEFRNYQRRAAQIKEGDIYSLMYSLKQAWKPDPQATGKDKGTRELSASLDQIDLNPDSPNSPPPMLIICTHILDPLHSPLLVEHGKRLAVEWKCAFVALDSMSDFNVDVAMACIIRDIVEKEKLLNKHITKKKGVLHKIIKG</sequence>
<dbReference type="SUPFAM" id="SSF52540">
    <property type="entry name" value="P-loop containing nucleoside triphosphate hydrolases"/>
    <property type="match status" value="1"/>
</dbReference>
<dbReference type="EMBL" id="AE016817">
    <property type="protein sequence ID" value="AAS51538.1"/>
    <property type="molecule type" value="Genomic_DNA"/>
</dbReference>
<keyword evidence="2" id="KW-1185">Reference proteome</keyword>
<organism evidence="1 2">
    <name type="scientific">Eremothecium gossypii (strain ATCC 10895 / CBS 109.51 / FGSC 9923 / NRRL Y-1056)</name>
    <name type="common">Yeast</name>
    <name type="synonym">Ashbya gossypii</name>
    <dbReference type="NCBI Taxonomy" id="284811"/>
    <lineage>
        <taxon>Eukaryota</taxon>
        <taxon>Fungi</taxon>
        <taxon>Dikarya</taxon>
        <taxon>Ascomycota</taxon>
        <taxon>Saccharomycotina</taxon>
        <taxon>Saccharomycetes</taxon>
        <taxon>Saccharomycetales</taxon>
        <taxon>Saccharomycetaceae</taxon>
        <taxon>Eremothecium</taxon>
    </lineage>
</organism>
<dbReference type="FunCoup" id="Q75BE6">
    <property type="interactions" value="13"/>
</dbReference>
<accession>Q75BE6</accession>
<evidence type="ECO:0000313" key="2">
    <source>
        <dbReference type="Proteomes" id="UP000000591"/>
    </source>
</evidence>
<gene>
    <name evidence="1" type="ORF">AGOS_ADL382C</name>
</gene>
<dbReference type="STRING" id="284811.Q75BE6"/>
<protein>
    <submittedName>
        <fullName evidence="1">ADL382Cp</fullName>
    </submittedName>
</protein>
<dbReference type="KEGG" id="ago:AGOS_ADL382C"/>
<dbReference type="OrthoDB" id="3995714at2759"/>
<proteinExistence type="predicted"/>
<name>Q75BE6_EREGS</name>
<reference evidence="1 2" key="1">
    <citation type="journal article" date="2004" name="Science">
        <title>The Ashbya gossypii genome as a tool for mapping the ancient Saccharomyces cerevisiae genome.</title>
        <authorList>
            <person name="Dietrich F.S."/>
            <person name="Voegeli S."/>
            <person name="Brachat S."/>
            <person name="Lerch A."/>
            <person name="Gates K."/>
            <person name="Steiner S."/>
            <person name="Mohr C."/>
            <person name="Pohlmann R."/>
            <person name="Luedi P."/>
            <person name="Choi S."/>
            <person name="Wing R.A."/>
            <person name="Flavier A."/>
            <person name="Gaffney T.D."/>
            <person name="Philippsen P."/>
        </authorList>
    </citation>
    <scope>NUCLEOTIDE SEQUENCE [LARGE SCALE GENOMIC DNA]</scope>
    <source>
        <strain evidence="2">ATCC 10895 / CBS 109.51 / FGSC 9923 / NRRL Y-1056</strain>
    </source>
</reference>
<dbReference type="eggNOG" id="ENOG502QVZN">
    <property type="taxonomic scope" value="Eukaryota"/>
</dbReference>
<reference evidence="2" key="2">
    <citation type="journal article" date="2013" name="G3 (Bethesda)">
        <title>Genomes of Ashbya fungi isolated from insects reveal four mating-type loci, numerous translocations, lack of transposons, and distinct gene duplications.</title>
        <authorList>
            <person name="Dietrich F.S."/>
            <person name="Voegeli S."/>
            <person name="Kuo S."/>
            <person name="Philippsen P."/>
        </authorList>
    </citation>
    <scope>GENOME REANNOTATION</scope>
    <source>
        <strain evidence="2">ATCC 10895 / CBS 109.51 / FGSC 9923 / NRRL Y-1056</strain>
    </source>
</reference>
<dbReference type="RefSeq" id="NP_983714.1">
    <property type="nucleotide sequence ID" value="NM_209067.1"/>
</dbReference>
<dbReference type="GeneID" id="4619849"/>
<dbReference type="OMA" id="YFFVYSA"/>
<evidence type="ECO:0000313" key="1">
    <source>
        <dbReference type="EMBL" id="AAS51538.1"/>
    </source>
</evidence>
<dbReference type="HOGENOM" id="CLU_674749_0_0_1"/>
<dbReference type="InterPro" id="IPR027417">
    <property type="entry name" value="P-loop_NTPase"/>
</dbReference>
<dbReference type="AlphaFoldDB" id="Q75BE6"/>
<dbReference type="Proteomes" id="UP000000591">
    <property type="component" value="Chromosome IV"/>
</dbReference>
<dbReference type="InParanoid" id="Q75BE6"/>